<dbReference type="AlphaFoldDB" id="A0A4R0R3H8"/>
<name>A0A4R0R3H8_9APHY</name>
<evidence type="ECO:0000256" key="5">
    <source>
        <dbReference type="ARBA" id="ARBA00013152"/>
    </source>
</evidence>
<evidence type="ECO:0000256" key="3">
    <source>
        <dbReference type="ARBA" id="ARBA00007131"/>
    </source>
</evidence>
<keyword evidence="7" id="KW-0479">Metal-binding</keyword>
<evidence type="ECO:0000256" key="8">
    <source>
        <dbReference type="ARBA" id="ARBA00022842"/>
    </source>
</evidence>
<dbReference type="InterPro" id="IPR009014">
    <property type="entry name" value="Transketo_C/PFOR_II"/>
</dbReference>
<dbReference type="Gene3D" id="3.40.50.920">
    <property type="match status" value="1"/>
</dbReference>
<comment type="subunit">
    <text evidence="4">Homodimer.</text>
</comment>
<comment type="cofactor">
    <cofactor evidence="1">
        <name>Mg(2+)</name>
        <dbReference type="ChEBI" id="CHEBI:18420"/>
    </cofactor>
</comment>
<gene>
    <name evidence="11" type="primary">TKL1_1</name>
    <name evidence="11" type="ORF">EIP91_010215</name>
</gene>
<evidence type="ECO:0000256" key="7">
    <source>
        <dbReference type="ARBA" id="ARBA00022723"/>
    </source>
</evidence>
<evidence type="ECO:0000256" key="1">
    <source>
        <dbReference type="ARBA" id="ARBA00001946"/>
    </source>
</evidence>
<dbReference type="STRING" id="92696.A0A4R0R3H8"/>
<evidence type="ECO:0000256" key="2">
    <source>
        <dbReference type="ARBA" id="ARBA00001964"/>
    </source>
</evidence>
<evidence type="ECO:0000313" key="12">
    <source>
        <dbReference type="Proteomes" id="UP000292702"/>
    </source>
</evidence>
<comment type="cofactor">
    <cofactor evidence="2">
        <name>thiamine diphosphate</name>
        <dbReference type="ChEBI" id="CHEBI:58937"/>
    </cofactor>
</comment>
<dbReference type="PANTHER" id="PTHR43522:SF2">
    <property type="entry name" value="TRANSKETOLASE 1-RELATED"/>
    <property type="match status" value="1"/>
</dbReference>
<dbReference type="EC" id="2.2.1.1" evidence="5"/>
<keyword evidence="12" id="KW-1185">Reference proteome</keyword>
<evidence type="ECO:0000259" key="10">
    <source>
        <dbReference type="Pfam" id="PF22613"/>
    </source>
</evidence>
<dbReference type="FunFam" id="3.40.50.920:FF:000003">
    <property type="entry name" value="Transketolase"/>
    <property type="match status" value="1"/>
</dbReference>
<keyword evidence="6" id="KW-0808">Transferase</keyword>
<dbReference type="OrthoDB" id="10267175at2759"/>
<dbReference type="Proteomes" id="UP000292702">
    <property type="component" value="Unassembled WGS sequence"/>
</dbReference>
<feature type="non-terminal residue" evidence="11">
    <location>
        <position position="1"/>
    </location>
</feature>
<dbReference type="InterPro" id="IPR055152">
    <property type="entry name" value="Transketolase-like_C_2"/>
</dbReference>
<proteinExistence type="inferred from homology"/>
<comment type="similarity">
    <text evidence="3">Belongs to the transketolase family.</text>
</comment>
<protein>
    <recommendedName>
        <fullName evidence="5">transketolase</fullName>
        <ecNumber evidence="5">2.2.1.1</ecNumber>
    </recommendedName>
</protein>
<keyword evidence="9" id="KW-0786">Thiamine pyrophosphate</keyword>
<evidence type="ECO:0000256" key="9">
    <source>
        <dbReference type="ARBA" id="ARBA00023052"/>
    </source>
</evidence>
<accession>A0A4R0R3H8</accession>
<dbReference type="GO" id="GO:0046872">
    <property type="term" value="F:metal ion binding"/>
    <property type="evidence" value="ECO:0007669"/>
    <property type="project" value="UniProtKB-KW"/>
</dbReference>
<reference evidence="11 12" key="1">
    <citation type="submission" date="2018-11" db="EMBL/GenBank/DDBJ databases">
        <title>Genome assembly of Steccherinum ochraceum LE-BIN_3174, the white-rot fungus of the Steccherinaceae family (The Residual Polyporoid clade, Polyporales, Basidiomycota).</title>
        <authorList>
            <person name="Fedorova T.V."/>
            <person name="Glazunova O.A."/>
            <person name="Landesman E.O."/>
            <person name="Moiseenko K.V."/>
            <person name="Psurtseva N.V."/>
            <person name="Savinova O.S."/>
            <person name="Shakhova N.V."/>
            <person name="Tyazhelova T.V."/>
            <person name="Vasina D.V."/>
        </authorList>
    </citation>
    <scope>NUCLEOTIDE SEQUENCE [LARGE SCALE GENOMIC DNA]</scope>
    <source>
        <strain evidence="11 12">LE-BIN_3174</strain>
    </source>
</reference>
<dbReference type="GO" id="GO:0006098">
    <property type="term" value="P:pentose-phosphate shunt"/>
    <property type="evidence" value="ECO:0007669"/>
    <property type="project" value="TreeGrafter"/>
</dbReference>
<dbReference type="GO" id="GO:0004802">
    <property type="term" value="F:transketolase activity"/>
    <property type="evidence" value="ECO:0007669"/>
    <property type="project" value="UniProtKB-EC"/>
</dbReference>
<dbReference type="Pfam" id="PF22613">
    <property type="entry name" value="Transketolase_C_1"/>
    <property type="match status" value="1"/>
</dbReference>
<dbReference type="PANTHER" id="PTHR43522">
    <property type="entry name" value="TRANSKETOLASE"/>
    <property type="match status" value="1"/>
</dbReference>
<keyword evidence="8" id="KW-0460">Magnesium</keyword>
<sequence length="172" mass="18653">YLVALSRTQTPSILSLSRQNLPNLENSTIEHASKGGYVVHELQGEDLTIVSSGSEVSIALEAAQKLIAQGIKTRVVSLPCWSVFDSQPEEYRLSVLRSGAPILSVEALTTAGWAKYSHEQFGLFGWGASGPYKKVYEKYGLTGDNIAAIGKKTSEFYKKKGGEVISPLVKAF</sequence>
<organism evidence="11 12">
    <name type="scientific">Steccherinum ochraceum</name>
    <dbReference type="NCBI Taxonomy" id="92696"/>
    <lineage>
        <taxon>Eukaryota</taxon>
        <taxon>Fungi</taxon>
        <taxon>Dikarya</taxon>
        <taxon>Basidiomycota</taxon>
        <taxon>Agaricomycotina</taxon>
        <taxon>Agaricomycetes</taxon>
        <taxon>Polyporales</taxon>
        <taxon>Steccherinaceae</taxon>
        <taxon>Steccherinum</taxon>
    </lineage>
</organism>
<comment type="caution">
    <text evidence="11">The sequence shown here is derived from an EMBL/GenBank/DDBJ whole genome shotgun (WGS) entry which is preliminary data.</text>
</comment>
<dbReference type="GO" id="GO:0005829">
    <property type="term" value="C:cytosol"/>
    <property type="evidence" value="ECO:0007669"/>
    <property type="project" value="TreeGrafter"/>
</dbReference>
<evidence type="ECO:0000256" key="4">
    <source>
        <dbReference type="ARBA" id="ARBA00011738"/>
    </source>
</evidence>
<feature type="domain" description="Transketolase-like C-terminal" evidence="10">
    <location>
        <begin position="35"/>
        <end position="142"/>
    </location>
</feature>
<dbReference type="SUPFAM" id="SSF52922">
    <property type="entry name" value="TK C-terminal domain-like"/>
    <property type="match status" value="1"/>
</dbReference>
<dbReference type="InterPro" id="IPR033247">
    <property type="entry name" value="Transketolase_fam"/>
</dbReference>
<dbReference type="EMBL" id="RWJN01000600">
    <property type="protein sequence ID" value="TCD60423.1"/>
    <property type="molecule type" value="Genomic_DNA"/>
</dbReference>
<evidence type="ECO:0000256" key="6">
    <source>
        <dbReference type="ARBA" id="ARBA00022679"/>
    </source>
</evidence>
<evidence type="ECO:0000313" key="11">
    <source>
        <dbReference type="EMBL" id="TCD60423.1"/>
    </source>
</evidence>
<dbReference type="GO" id="GO:0005634">
    <property type="term" value="C:nucleus"/>
    <property type="evidence" value="ECO:0007669"/>
    <property type="project" value="TreeGrafter"/>
</dbReference>